<dbReference type="GO" id="GO:0007131">
    <property type="term" value="P:reciprocal meiotic recombination"/>
    <property type="evidence" value="ECO:0007669"/>
    <property type="project" value="TreeGrafter"/>
</dbReference>
<name>A0A453EKK8_AEGTS</name>
<dbReference type="GO" id="GO:0000706">
    <property type="term" value="P:meiotic DNA double-strand break processing"/>
    <property type="evidence" value="ECO:0007669"/>
    <property type="project" value="TreeGrafter"/>
</dbReference>
<dbReference type="PRINTS" id="PR01550">
    <property type="entry name" value="TOP6AFAMILY"/>
</dbReference>
<dbReference type="GO" id="GO:0003677">
    <property type="term" value="F:DNA binding"/>
    <property type="evidence" value="ECO:0007669"/>
    <property type="project" value="UniProtKB-UniRule"/>
</dbReference>
<sequence length="404" mass="44576">LAAMAAAEETAVGTAAEGSDLRSFFSTRGVAADLAALDDQTLKALDEKYIIARDLDAATVLSKIHHLVGHSEASIVPYEGLSYQLPCRDPGQHEYDPTLRQLCLRRGKVETCTVGDPRTSRKAEIITATLSLVKKTVLSGHRSFSDGLRYGDEVFKQDKKTVDDALLDICCLLECPRASLKMLELGPGTVVGPLIFTMEDGAENHCRSFGPSGARVHEGISNITVEQGATVNFILLVQRDDVFWDFARSQLRHELNCVVMIGGDGEPNVMTRAFLRKLKDCLSVPVYALTDSDPEGISIFCTYKFGSAEMPFDNVGLTIPDIKLIAYIGDDALHLSHLQPLAKRDRSILKGLCAQKHVIGDEQLRENIHFMMNRGLKCKIEALYYLQYLPTDYIRKAVGNLEDI</sequence>
<reference evidence="4" key="2">
    <citation type="journal article" date="2017" name="Nat. Plants">
        <title>The Aegilops tauschii genome reveals multiple impacts of transposons.</title>
        <authorList>
            <person name="Zhao G."/>
            <person name="Zou C."/>
            <person name="Li K."/>
            <person name="Wang K."/>
            <person name="Li T."/>
            <person name="Gao L."/>
            <person name="Zhang X."/>
            <person name="Wang H."/>
            <person name="Yang Z."/>
            <person name="Liu X."/>
            <person name="Jiang W."/>
            <person name="Mao L."/>
            <person name="Kong X."/>
            <person name="Jiao Y."/>
            <person name="Jia J."/>
        </authorList>
    </citation>
    <scope>NUCLEOTIDE SEQUENCE [LARGE SCALE GENOMIC DNA]</scope>
    <source>
        <strain evidence="4">cv. AL8/78</strain>
    </source>
</reference>
<dbReference type="PANTHER" id="PTHR10848:SF4">
    <property type="entry name" value="DNA TOPOISOMERASE 6 SUBUNIT A"/>
    <property type="match status" value="1"/>
</dbReference>
<keyword evidence="1" id="KW-0799">Topoisomerase</keyword>
<dbReference type="Pfam" id="PF21180">
    <property type="entry name" value="TOP6A-Spo11_Toprim"/>
    <property type="match status" value="1"/>
</dbReference>
<dbReference type="Gene3D" id="3.40.1360.10">
    <property type="match status" value="1"/>
</dbReference>
<comment type="catalytic activity">
    <reaction evidence="1">
        <text>ATP-dependent breakage, passage and rejoining of double-stranded DNA.</text>
        <dbReference type="EC" id="5.6.2.2"/>
    </reaction>
</comment>
<evidence type="ECO:0000259" key="2">
    <source>
        <dbReference type="Pfam" id="PF21180"/>
    </source>
</evidence>
<protein>
    <recommendedName>
        <fullName evidence="2">Topoisomerase 6 subunit A/Spo11 TOPRIM domain-containing protein</fullName>
    </recommendedName>
</protein>
<evidence type="ECO:0000313" key="4">
    <source>
        <dbReference type="Proteomes" id="UP000015105"/>
    </source>
</evidence>
<dbReference type="InterPro" id="IPR036078">
    <property type="entry name" value="Spo11/TopoVI_A_sf"/>
</dbReference>
<dbReference type="InterPro" id="IPR002815">
    <property type="entry name" value="Spo11/TopoVI_A"/>
</dbReference>
<dbReference type="STRING" id="200361.A0A453EKK8"/>
<reference evidence="4" key="1">
    <citation type="journal article" date="2014" name="Science">
        <title>Ancient hybridizations among the ancestral genomes of bread wheat.</title>
        <authorList>
            <consortium name="International Wheat Genome Sequencing Consortium,"/>
            <person name="Marcussen T."/>
            <person name="Sandve S.R."/>
            <person name="Heier L."/>
            <person name="Spannagl M."/>
            <person name="Pfeifer M."/>
            <person name="Jakobsen K.S."/>
            <person name="Wulff B.B."/>
            <person name="Steuernagel B."/>
            <person name="Mayer K.F."/>
            <person name="Olsen O.A."/>
        </authorList>
    </citation>
    <scope>NUCLEOTIDE SEQUENCE [LARGE SCALE GENOMIC DNA]</scope>
    <source>
        <strain evidence="4">cv. AL8/78</strain>
    </source>
</reference>
<dbReference type="SUPFAM" id="SSF56726">
    <property type="entry name" value="DNA topoisomerase IV, alpha subunit"/>
    <property type="match status" value="1"/>
</dbReference>
<reference evidence="3" key="5">
    <citation type="journal article" date="2021" name="G3 (Bethesda)">
        <title>Aegilops tauschii genome assembly Aet v5.0 features greater sequence contiguity and improved annotation.</title>
        <authorList>
            <person name="Wang L."/>
            <person name="Zhu T."/>
            <person name="Rodriguez J.C."/>
            <person name="Deal K.R."/>
            <person name="Dubcovsky J."/>
            <person name="McGuire P.E."/>
            <person name="Lux T."/>
            <person name="Spannagl M."/>
            <person name="Mayer K.F.X."/>
            <person name="Baldrich P."/>
            <person name="Meyers B.C."/>
            <person name="Huo N."/>
            <person name="Gu Y.Q."/>
            <person name="Zhou H."/>
            <person name="Devos K.M."/>
            <person name="Bennetzen J.L."/>
            <person name="Unver T."/>
            <person name="Budak H."/>
            <person name="Gulick P.J."/>
            <person name="Galiba G."/>
            <person name="Kalapos B."/>
            <person name="Nelson D.R."/>
            <person name="Li P."/>
            <person name="You F.M."/>
            <person name="Luo M.C."/>
            <person name="Dvorak J."/>
        </authorList>
    </citation>
    <scope>NUCLEOTIDE SEQUENCE [LARGE SCALE GENOMIC DNA]</scope>
    <source>
        <strain evidence="3">cv. AL8/78</strain>
    </source>
</reference>
<dbReference type="GO" id="GO:0042138">
    <property type="term" value="P:meiotic DNA double-strand break formation"/>
    <property type="evidence" value="ECO:0007669"/>
    <property type="project" value="TreeGrafter"/>
</dbReference>
<dbReference type="EnsemblPlants" id="AET3Gv20379600.2">
    <property type="protein sequence ID" value="AET3Gv20379600.2"/>
    <property type="gene ID" value="AET3Gv20379600"/>
</dbReference>
<evidence type="ECO:0000256" key="1">
    <source>
        <dbReference type="PROSITE-ProRule" id="PRU01385"/>
    </source>
</evidence>
<dbReference type="Gene3D" id="1.10.10.10">
    <property type="entry name" value="Winged helix-like DNA-binding domain superfamily/Winged helix DNA-binding domain"/>
    <property type="match status" value="1"/>
</dbReference>
<feature type="active site" description="O-(5'-phospho-DNA)-tyrosine intermediate" evidence="1">
    <location>
        <position position="150"/>
    </location>
</feature>
<keyword evidence="1" id="KW-0238">DNA-binding</keyword>
<feature type="domain" description="Topoisomerase 6 subunit A/Spo11 TOPRIM" evidence="2">
    <location>
        <begin position="233"/>
        <end position="396"/>
    </location>
</feature>
<dbReference type="PANTHER" id="PTHR10848">
    <property type="entry name" value="MEIOTIC RECOMBINATION PROTEIN SPO11"/>
    <property type="match status" value="1"/>
</dbReference>
<dbReference type="AlphaFoldDB" id="A0A453EKK8"/>
<comment type="similarity">
    <text evidence="1">Belongs to the TOP6A family.</text>
</comment>
<keyword evidence="1" id="KW-0413">Isomerase</keyword>
<dbReference type="CDD" id="cd00223">
    <property type="entry name" value="TOPRIM_TopoIIB_SPO"/>
    <property type="match status" value="1"/>
</dbReference>
<dbReference type="Proteomes" id="UP000015105">
    <property type="component" value="Chromosome 3D"/>
</dbReference>
<dbReference type="PROSITE" id="PS52041">
    <property type="entry name" value="TOPO_IIB"/>
    <property type="match status" value="1"/>
</dbReference>
<dbReference type="GO" id="GO:0000228">
    <property type="term" value="C:nuclear chromosome"/>
    <property type="evidence" value="ECO:0007669"/>
    <property type="project" value="TreeGrafter"/>
</dbReference>
<dbReference type="InterPro" id="IPR036388">
    <property type="entry name" value="WH-like_DNA-bd_sf"/>
</dbReference>
<dbReference type="Gramene" id="AET3Gv20379600.2">
    <property type="protein sequence ID" value="AET3Gv20379600.2"/>
    <property type="gene ID" value="AET3Gv20379600"/>
</dbReference>
<proteinExistence type="inferred from homology"/>
<dbReference type="GO" id="GO:0003918">
    <property type="term" value="F:DNA topoisomerase type II (double strand cut, ATP-hydrolyzing) activity"/>
    <property type="evidence" value="ECO:0007669"/>
    <property type="project" value="UniProtKB-UniRule"/>
</dbReference>
<evidence type="ECO:0000313" key="3">
    <source>
        <dbReference type="EnsemblPlants" id="AET3Gv20379600.2"/>
    </source>
</evidence>
<dbReference type="InterPro" id="IPR034136">
    <property type="entry name" value="TOPRIM_Topo6A/Spo11"/>
</dbReference>
<reference evidence="3" key="4">
    <citation type="submission" date="2019-03" db="UniProtKB">
        <authorList>
            <consortium name="EnsemblPlants"/>
        </authorList>
    </citation>
    <scope>IDENTIFICATION</scope>
</reference>
<reference evidence="3" key="3">
    <citation type="journal article" date="2017" name="Nature">
        <title>Genome sequence of the progenitor of the wheat D genome Aegilops tauschii.</title>
        <authorList>
            <person name="Luo M.C."/>
            <person name="Gu Y.Q."/>
            <person name="Puiu D."/>
            <person name="Wang H."/>
            <person name="Twardziok S.O."/>
            <person name="Deal K.R."/>
            <person name="Huo N."/>
            <person name="Zhu T."/>
            <person name="Wang L."/>
            <person name="Wang Y."/>
            <person name="McGuire P.E."/>
            <person name="Liu S."/>
            <person name="Long H."/>
            <person name="Ramasamy R.K."/>
            <person name="Rodriguez J.C."/>
            <person name="Van S.L."/>
            <person name="Yuan L."/>
            <person name="Wang Z."/>
            <person name="Xia Z."/>
            <person name="Xiao L."/>
            <person name="Anderson O.D."/>
            <person name="Ouyang S."/>
            <person name="Liang Y."/>
            <person name="Zimin A.V."/>
            <person name="Pertea G."/>
            <person name="Qi P."/>
            <person name="Bennetzen J.L."/>
            <person name="Dai X."/>
            <person name="Dawson M.W."/>
            <person name="Muller H.G."/>
            <person name="Kugler K."/>
            <person name="Rivarola-Duarte L."/>
            <person name="Spannagl M."/>
            <person name="Mayer K.F.X."/>
            <person name="Lu F.H."/>
            <person name="Bevan M.W."/>
            <person name="Leroy P."/>
            <person name="Li P."/>
            <person name="You F.M."/>
            <person name="Sun Q."/>
            <person name="Liu Z."/>
            <person name="Lyons E."/>
            <person name="Wicker T."/>
            <person name="Salzberg S.L."/>
            <person name="Devos K.M."/>
            <person name="Dvorak J."/>
        </authorList>
    </citation>
    <scope>NUCLEOTIDE SEQUENCE [LARGE SCALE GENOMIC DNA]</scope>
    <source>
        <strain evidence="3">cv. AL8/78</strain>
    </source>
</reference>
<accession>A0A453EKK8</accession>
<organism evidence="3 4">
    <name type="scientific">Aegilops tauschii subsp. strangulata</name>
    <name type="common">Goatgrass</name>
    <dbReference type="NCBI Taxonomy" id="200361"/>
    <lineage>
        <taxon>Eukaryota</taxon>
        <taxon>Viridiplantae</taxon>
        <taxon>Streptophyta</taxon>
        <taxon>Embryophyta</taxon>
        <taxon>Tracheophyta</taxon>
        <taxon>Spermatophyta</taxon>
        <taxon>Magnoliopsida</taxon>
        <taxon>Liliopsida</taxon>
        <taxon>Poales</taxon>
        <taxon>Poaceae</taxon>
        <taxon>BOP clade</taxon>
        <taxon>Pooideae</taxon>
        <taxon>Triticodae</taxon>
        <taxon>Triticeae</taxon>
        <taxon>Triticinae</taxon>
        <taxon>Aegilops</taxon>
    </lineage>
</organism>
<keyword evidence="4" id="KW-1185">Reference proteome</keyword>